<protein>
    <submittedName>
        <fullName evidence="1">Uncharacterized protein</fullName>
    </submittedName>
</protein>
<sequence length="59" mass="5980">ATSWRPVATRCPPPPDPEWATSWCARRGGAACGGDLLEAGGHPMPAPTGPGVGDQLVCP</sequence>
<comment type="caution">
    <text evidence="1">The sequence shown here is derived from an EMBL/GenBank/DDBJ whole genome shotgun (WGS) entry which is preliminary data.</text>
</comment>
<accession>A0ABV2UJJ9</accession>
<feature type="non-terminal residue" evidence="1">
    <location>
        <position position="1"/>
    </location>
</feature>
<keyword evidence="2" id="KW-1185">Reference proteome</keyword>
<dbReference type="RefSeq" id="WP_356712273.1">
    <property type="nucleotide sequence ID" value="NZ_JBEXIP010000041.1"/>
</dbReference>
<evidence type="ECO:0000313" key="2">
    <source>
        <dbReference type="Proteomes" id="UP001550044"/>
    </source>
</evidence>
<dbReference type="Proteomes" id="UP001550044">
    <property type="component" value="Unassembled WGS sequence"/>
</dbReference>
<evidence type="ECO:0000313" key="1">
    <source>
        <dbReference type="EMBL" id="MET8437599.1"/>
    </source>
</evidence>
<proteinExistence type="predicted"/>
<organism evidence="1 2">
    <name type="scientific">Streptomyces sp. 900116325</name>
    <dbReference type="NCBI Taxonomy" id="3154295"/>
    <lineage>
        <taxon>Bacteria</taxon>
        <taxon>Bacillati</taxon>
        <taxon>Actinomycetota</taxon>
        <taxon>Actinomycetes</taxon>
        <taxon>Kitasatosporales</taxon>
        <taxon>Streptomycetaceae</taxon>
        <taxon>Streptomyces</taxon>
    </lineage>
</organism>
<gene>
    <name evidence="1" type="ORF">ABZV61_33550</name>
</gene>
<reference evidence="1 2" key="1">
    <citation type="submission" date="2024-06" db="EMBL/GenBank/DDBJ databases">
        <title>The Natural Products Discovery Center: Release of the First 8490 Sequenced Strains for Exploring Actinobacteria Biosynthetic Diversity.</title>
        <authorList>
            <person name="Kalkreuter E."/>
            <person name="Kautsar S.A."/>
            <person name="Yang D."/>
            <person name="Bader C.D."/>
            <person name="Teijaro C.N."/>
            <person name="Fluegel L."/>
            <person name="Davis C.M."/>
            <person name="Simpson J.R."/>
            <person name="Lauterbach L."/>
            <person name="Steele A.D."/>
            <person name="Gui C."/>
            <person name="Meng S."/>
            <person name="Li G."/>
            <person name="Viehrig K."/>
            <person name="Ye F."/>
            <person name="Su P."/>
            <person name="Kiefer A.F."/>
            <person name="Nichols A."/>
            <person name="Cepeda A.J."/>
            <person name="Yan W."/>
            <person name="Fan B."/>
            <person name="Jiang Y."/>
            <person name="Adhikari A."/>
            <person name="Zheng C.-J."/>
            <person name="Schuster L."/>
            <person name="Cowan T.M."/>
            <person name="Smanski M.J."/>
            <person name="Chevrette M.G."/>
            <person name="De Carvalho L.P.S."/>
            <person name="Shen B."/>
        </authorList>
    </citation>
    <scope>NUCLEOTIDE SEQUENCE [LARGE SCALE GENOMIC DNA]</scope>
    <source>
        <strain evidence="1 2">NPDC005137</strain>
    </source>
</reference>
<dbReference type="EMBL" id="JBEXIP010000041">
    <property type="protein sequence ID" value="MET8437599.1"/>
    <property type="molecule type" value="Genomic_DNA"/>
</dbReference>
<name>A0ABV2UJJ9_9ACTN</name>